<accession>A0A1V4H7Y4</accession>
<dbReference type="EMBL" id="MBTG01000066">
    <property type="protein sequence ID" value="OPH47261.1"/>
    <property type="molecule type" value="Genomic_DNA"/>
</dbReference>
<name>A0A1V4H7Y4_9BACL</name>
<dbReference type="Proteomes" id="UP000190626">
    <property type="component" value="Unassembled WGS sequence"/>
</dbReference>
<reference evidence="3" key="1">
    <citation type="submission" date="2016-07" db="EMBL/GenBank/DDBJ databases">
        <authorList>
            <person name="Florea S."/>
            <person name="Webb J.S."/>
            <person name="Jaromczyk J."/>
            <person name="Schardl C.L."/>
        </authorList>
    </citation>
    <scope>NUCLEOTIDE SEQUENCE [LARGE SCALE GENOMIC DNA]</scope>
    <source>
        <strain evidence="3">CY1</strain>
    </source>
</reference>
<keyword evidence="1" id="KW-1133">Transmembrane helix</keyword>
<dbReference type="AlphaFoldDB" id="A0A1V4H7Y4"/>
<gene>
    <name evidence="2" type="ORF">BC351_12235</name>
</gene>
<evidence type="ECO:0000313" key="3">
    <source>
        <dbReference type="Proteomes" id="UP000190626"/>
    </source>
</evidence>
<protein>
    <submittedName>
        <fullName evidence="2">Uncharacterized protein</fullName>
    </submittedName>
</protein>
<evidence type="ECO:0000256" key="1">
    <source>
        <dbReference type="SAM" id="Phobius"/>
    </source>
</evidence>
<keyword evidence="3" id="KW-1185">Reference proteome</keyword>
<comment type="caution">
    <text evidence="2">The sequence shown here is derived from an EMBL/GenBank/DDBJ whole genome shotgun (WGS) entry which is preliminary data.</text>
</comment>
<dbReference type="OrthoDB" id="2440830at2"/>
<organism evidence="2 3">
    <name type="scientific">Paenibacillus ferrarius</name>
    <dbReference type="NCBI Taxonomy" id="1469647"/>
    <lineage>
        <taxon>Bacteria</taxon>
        <taxon>Bacillati</taxon>
        <taxon>Bacillota</taxon>
        <taxon>Bacilli</taxon>
        <taxon>Bacillales</taxon>
        <taxon>Paenibacillaceae</taxon>
        <taxon>Paenibacillus</taxon>
    </lineage>
</organism>
<dbReference type="STRING" id="1469647.BC351_12235"/>
<dbReference type="RefSeq" id="WP_079420973.1">
    <property type="nucleotide sequence ID" value="NZ_MBTG01000066.1"/>
</dbReference>
<feature type="transmembrane region" description="Helical" evidence="1">
    <location>
        <begin position="32"/>
        <end position="51"/>
    </location>
</feature>
<proteinExistence type="predicted"/>
<keyword evidence="1" id="KW-0472">Membrane</keyword>
<sequence length="77" mass="8451">MLAASIVLCAAAAAVIWQLPRLSRQRQWKEAAVYLIMLAAGAFLSVVAVTVQKTPSPLLLIEIIYGPINQLLKNWFS</sequence>
<keyword evidence="1" id="KW-0812">Transmembrane</keyword>
<evidence type="ECO:0000313" key="2">
    <source>
        <dbReference type="EMBL" id="OPH47261.1"/>
    </source>
</evidence>